<feature type="transmembrane region" description="Helical" evidence="1">
    <location>
        <begin position="55"/>
        <end position="75"/>
    </location>
</feature>
<feature type="transmembrane region" description="Helical" evidence="1">
    <location>
        <begin position="132"/>
        <end position="153"/>
    </location>
</feature>
<dbReference type="EMBL" id="BAAANB010000001">
    <property type="protein sequence ID" value="GAA2017405.1"/>
    <property type="molecule type" value="Genomic_DNA"/>
</dbReference>
<dbReference type="Proteomes" id="UP001501285">
    <property type="component" value="Unassembled WGS sequence"/>
</dbReference>
<evidence type="ECO:0000313" key="2">
    <source>
        <dbReference type="EMBL" id="GAA2017405.1"/>
    </source>
</evidence>
<keyword evidence="1" id="KW-0812">Transmembrane</keyword>
<dbReference type="RefSeq" id="WP_343985906.1">
    <property type="nucleotide sequence ID" value="NZ_BAAANB010000001.1"/>
</dbReference>
<name>A0ABN2TQA3_9MICO</name>
<organism evidence="2 3">
    <name type="scientific">Terrabacter terrae</name>
    <dbReference type="NCBI Taxonomy" id="318434"/>
    <lineage>
        <taxon>Bacteria</taxon>
        <taxon>Bacillati</taxon>
        <taxon>Actinomycetota</taxon>
        <taxon>Actinomycetes</taxon>
        <taxon>Micrococcales</taxon>
        <taxon>Intrasporangiaceae</taxon>
        <taxon>Terrabacter</taxon>
    </lineage>
</organism>
<comment type="caution">
    <text evidence="2">The sequence shown here is derived from an EMBL/GenBank/DDBJ whole genome shotgun (WGS) entry which is preliminary data.</text>
</comment>
<keyword evidence="1" id="KW-0472">Membrane</keyword>
<reference evidence="2 3" key="1">
    <citation type="journal article" date="2019" name="Int. J. Syst. Evol. Microbiol.">
        <title>The Global Catalogue of Microorganisms (GCM) 10K type strain sequencing project: providing services to taxonomists for standard genome sequencing and annotation.</title>
        <authorList>
            <consortium name="The Broad Institute Genomics Platform"/>
            <consortium name="The Broad Institute Genome Sequencing Center for Infectious Disease"/>
            <person name="Wu L."/>
            <person name="Ma J."/>
        </authorList>
    </citation>
    <scope>NUCLEOTIDE SEQUENCE [LARGE SCALE GENOMIC DNA]</scope>
    <source>
        <strain evidence="2 3">JCM 14283</strain>
    </source>
</reference>
<feature type="transmembrane region" description="Helical" evidence="1">
    <location>
        <begin position="87"/>
        <end position="112"/>
    </location>
</feature>
<gene>
    <name evidence="2" type="ORF">GCM10009740_01070</name>
</gene>
<keyword evidence="1" id="KW-1133">Transmembrane helix</keyword>
<evidence type="ECO:0000313" key="3">
    <source>
        <dbReference type="Proteomes" id="UP001501285"/>
    </source>
</evidence>
<evidence type="ECO:0000256" key="1">
    <source>
        <dbReference type="SAM" id="Phobius"/>
    </source>
</evidence>
<feature type="transmembrane region" description="Helical" evidence="1">
    <location>
        <begin position="30"/>
        <end position="49"/>
    </location>
</feature>
<evidence type="ECO:0008006" key="4">
    <source>
        <dbReference type="Google" id="ProtNLM"/>
    </source>
</evidence>
<sequence>MALSDYLINAVFLLVVLRQARERRLDARSIIAPMALVVFVATHYVHTIPTGGSDLALVLVLTLLGLGLGVLCGYATHVRADADGTRFARVGPVAAILLLVGISARLVFVFALEHGAGPAIRDFSVVHQISAAAWPLAMVSMALCEVTARLVIVQVRGQRLAPRSPSGITVSGHHA</sequence>
<protein>
    <recommendedName>
        <fullName evidence="4">Integral membrane protein</fullName>
    </recommendedName>
</protein>
<accession>A0ABN2TQA3</accession>
<keyword evidence="3" id="KW-1185">Reference proteome</keyword>
<proteinExistence type="predicted"/>